<accession>A0A2W4BF87</accession>
<sequence length="110" mass="13101">MYEFQWAQGQQKVVASKLDAWRYVYYQSSLADGEELITADTWIRKMDHIYRYQSNQPLFPYKEYFSHYETSYGGSNNFLVDLQDGTFLNFWKGPNSVIYKDLIVPGSFFF</sequence>
<proteinExistence type="predicted"/>
<evidence type="ECO:0000313" key="1">
    <source>
        <dbReference type="EMBL" id="PZL70609.1"/>
    </source>
</evidence>
<comment type="caution">
    <text evidence="1">The sequence shown here is derived from an EMBL/GenBank/DDBJ whole genome shotgun (WGS) entry which is preliminary data.</text>
</comment>
<dbReference type="Proteomes" id="UP000249828">
    <property type="component" value="Unassembled WGS sequence"/>
</dbReference>
<dbReference type="RefSeq" id="WP_111248700.1">
    <property type="nucleotide sequence ID" value="NZ_PIEU01000112.1"/>
</dbReference>
<keyword evidence="2" id="KW-1185">Reference proteome</keyword>
<dbReference type="STRING" id="1077675.BCR22_00630"/>
<protein>
    <submittedName>
        <fullName evidence="1">Uncharacterized protein</fullName>
    </submittedName>
</protein>
<dbReference type="EMBL" id="PIEU01000112">
    <property type="protein sequence ID" value="PZL70609.1"/>
    <property type="molecule type" value="Genomic_DNA"/>
</dbReference>
<dbReference type="AlphaFoldDB" id="A0A2W4BF87"/>
<gene>
    <name evidence="1" type="ORF">CI088_14545</name>
</gene>
<evidence type="ECO:0000313" key="2">
    <source>
        <dbReference type="Proteomes" id="UP000249828"/>
    </source>
</evidence>
<reference evidence="1 2" key="1">
    <citation type="submission" date="2017-11" db="EMBL/GenBank/DDBJ databases">
        <title>Draft genome sequence of Enterococcus plantarum TRW2 strain isolated from lettuce.</title>
        <authorList>
            <person name="Kim E.B."/>
            <person name="Marco M.L."/>
            <person name="Williams T.R."/>
            <person name="You I.H."/>
        </authorList>
    </citation>
    <scope>NUCLEOTIDE SEQUENCE [LARGE SCALE GENOMIC DNA]</scope>
    <source>
        <strain evidence="1 2">TRW2</strain>
    </source>
</reference>
<organism evidence="1 2">
    <name type="scientific">Enterococcus plantarum</name>
    <dbReference type="NCBI Taxonomy" id="1077675"/>
    <lineage>
        <taxon>Bacteria</taxon>
        <taxon>Bacillati</taxon>
        <taxon>Bacillota</taxon>
        <taxon>Bacilli</taxon>
        <taxon>Lactobacillales</taxon>
        <taxon>Enterococcaceae</taxon>
        <taxon>Enterococcus</taxon>
    </lineage>
</organism>
<name>A0A2W4BF87_9ENTE</name>